<evidence type="ECO:0000256" key="1">
    <source>
        <dbReference type="ARBA" id="ARBA00007529"/>
    </source>
</evidence>
<protein>
    <submittedName>
        <fullName evidence="2">Unannotated protein</fullName>
    </submittedName>
</protein>
<dbReference type="PANTHER" id="PTHR33442:SF5">
    <property type="entry name" value="BIFUNCTIONAL TRANS-3-HYDROXY-L-PROLINE DEHYDRATASE_2-EPIMERASE"/>
    <property type="match status" value="1"/>
</dbReference>
<accession>A0A6J6KZ61</accession>
<gene>
    <name evidence="2" type="ORF">UFOPK2171_00835</name>
</gene>
<dbReference type="EMBL" id="CAEZWD010000122">
    <property type="protein sequence ID" value="CAB4654702.1"/>
    <property type="molecule type" value="Genomic_DNA"/>
</dbReference>
<dbReference type="SUPFAM" id="SSF54506">
    <property type="entry name" value="Diaminopimelate epimerase-like"/>
    <property type="match status" value="1"/>
</dbReference>
<comment type="similarity">
    <text evidence="1">Belongs to the proline racemase family.</text>
</comment>
<dbReference type="PIRSF" id="PIRSF029792">
    <property type="entry name" value="Pro_racemase"/>
    <property type="match status" value="1"/>
</dbReference>
<proteinExistence type="inferred from homology"/>
<dbReference type="InterPro" id="IPR008794">
    <property type="entry name" value="Pro_racemase_fam"/>
</dbReference>
<dbReference type="Gene3D" id="3.10.310.10">
    <property type="entry name" value="Diaminopimelate Epimerase, Chain A, domain 1"/>
    <property type="match status" value="2"/>
</dbReference>
<dbReference type="PANTHER" id="PTHR33442">
    <property type="entry name" value="TRANS-3-HYDROXY-L-PROLINE DEHYDRATASE"/>
    <property type="match status" value="1"/>
</dbReference>
<dbReference type="SFLD" id="SFLDS00028">
    <property type="entry name" value="Proline_Racemase"/>
    <property type="match status" value="1"/>
</dbReference>
<sequence length="345" mass="37085">MRSIKTIHVVSCHAEGEVGDVIVGGVNPPPGETLYDQSRFIATDNELRQFVLNEPRGGVFRHVNMLVPPKDPRAAVGFIIMEPEDTPLMSGSNSMCVATVVLETGIVPMVEPETHFFMEAPAGLVEVFATCKDGKATQIKVHNVPAFAASLDTKLEVPGLGTLTVDTAWGGDSFVIVNAKELGFTLDPSEARDLAVMGIGITKAANEQLTFTHPTIPGWTHFSFCQMAMPVFEEGGSLISHNAVAVQPGKIDRSPTGTGVSARMAVLHARGVMKLGDRIRGRSIIGSHFEGRIEQEVMIGDKPGIIPSIAGQAWLTGTHQHMLDPTDPYPLGYLVSDTWPRIGKD</sequence>
<name>A0A6J6KZ61_9ZZZZ</name>
<organism evidence="2">
    <name type="scientific">freshwater metagenome</name>
    <dbReference type="NCBI Taxonomy" id="449393"/>
    <lineage>
        <taxon>unclassified sequences</taxon>
        <taxon>metagenomes</taxon>
        <taxon>ecological metagenomes</taxon>
    </lineage>
</organism>
<dbReference type="NCBIfam" id="NF047722">
    <property type="entry name" value="T3LHypDht"/>
    <property type="match status" value="1"/>
</dbReference>
<dbReference type="GO" id="GO:0047580">
    <property type="term" value="F:4-hydroxyproline epimerase activity"/>
    <property type="evidence" value="ECO:0007669"/>
    <property type="project" value="TreeGrafter"/>
</dbReference>
<reference evidence="2" key="1">
    <citation type="submission" date="2020-05" db="EMBL/GenBank/DDBJ databases">
        <authorList>
            <person name="Chiriac C."/>
            <person name="Salcher M."/>
            <person name="Ghai R."/>
            <person name="Kavagutti S V."/>
        </authorList>
    </citation>
    <scope>NUCLEOTIDE SEQUENCE</scope>
</reference>
<dbReference type="FunFam" id="3.10.310.10:FF:000005">
    <property type="entry name" value="Proline racemase"/>
    <property type="match status" value="1"/>
</dbReference>
<dbReference type="AlphaFoldDB" id="A0A6J6KZ61"/>
<dbReference type="Pfam" id="PF05544">
    <property type="entry name" value="Pro_racemase"/>
    <property type="match status" value="1"/>
</dbReference>
<evidence type="ECO:0000313" key="2">
    <source>
        <dbReference type="EMBL" id="CAB4654702.1"/>
    </source>
</evidence>